<dbReference type="PROSITE" id="PS00211">
    <property type="entry name" value="ABC_TRANSPORTER_1"/>
    <property type="match status" value="1"/>
</dbReference>
<dbReference type="Proteomes" id="UP001291653">
    <property type="component" value="Unassembled WGS sequence"/>
</dbReference>
<dbReference type="PANTHER" id="PTHR43394">
    <property type="entry name" value="ATP-DEPENDENT PERMEASE MDL1, MITOCHONDRIAL"/>
    <property type="match status" value="1"/>
</dbReference>
<dbReference type="SMART" id="SM00382">
    <property type="entry name" value="AAA"/>
    <property type="match status" value="1"/>
</dbReference>
<keyword evidence="6 8" id="KW-0472">Membrane</keyword>
<accession>A0ABQ5PAF8</accession>
<comment type="caution">
    <text evidence="11">The sequence shown here is derived from an EMBL/GenBank/DDBJ whole genome shotgun (WGS) entry which is preliminary data.</text>
</comment>
<keyword evidence="5 8" id="KW-1133">Transmembrane helix</keyword>
<proteinExistence type="predicted"/>
<evidence type="ECO:0000256" key="6">
    <source>
        <dbReference type="ARBA" id="ARBA00023136"/>
    </source>
</evidence>
<gene>
    <name evidence="11" type="ORF">SYYSPA8_34660</name>
</gene>
<feature type="region of interest" description="Disordered" evidence="7">
    <location>
        <begin position="1"/>
        <end position="25"/>
    </location>
</feature>
<dbReference type="InterPro" id="IPR027417">
    <property type="entry name" value="P-loop_NTPase"/>
</dbReference>
<evidence type="ECO:0000256" key="4">
    <source>
        <dbReference type="ARBA" id="ARBA00022840"/>
    </source>
</evidence>
<feature type="transmembrane region" description="Helical" evidence="8">
    <location>
        <begin position="155"/>
        <end position="180"/>
    </location>
</feature>
<dbReference type="SUPFAM" id="SSF90123">
    <property type="entry name" value="ABC transporter transmembrane region"/>
    <property type="match status" value="1"/>
</dbReference>
<sequence>MTPPEAGTGPHPEGEAGPGDAPDTSPLRTVLVAAARLAHRAAPATLTGWLLLTVAASAAPVAAAWTLKTVIDRLVAGPATGSLTAPVLLLVGCGVAVAVVPQFLQYLRAQLGRAVGLRSQIELHAAVDRFTGIGPYENPRFLDRLRMARQYGGSAPVDAVGSVIGTVGALVTLTGFLGALALLGPWMAAAVLASGALVLGAEIALSRRRAAVAWTVGPVERRELFYSALLTDLRAAKEIRLFGLGRFLGDRMVAERRTSDAAKRHMDRQELAVQAGLALLSALVAGAGLLWAVSAARSGTITVGGVTVLVTALPAVQAALAGVAVEIAMGHHALLMFRHFLAVTGAAPDLPVPARPRPVPPLRHGVEFRDVWFRYGADQPWVLRGVDLVIPAGQAVGLVGLNGAGKSTLVKLLCRFYDPTRGQILWDGTDLRDLCPRELRRHLGATFQDFMEYDLTARENIALGDLTALQDPGRIEEAARVAGIHDRITGLPHGYDTLLSRIFFSEQDKDDATTGLVLSGGQWQRLALARSLIRDDADLLVLDEPGSGLDPEAEYEIHRRLRRHRAGRAGLLVSHRLNTLRDADTIVVLEDGRITERGPHAELMRRRGEYARLFGLQASGYTTPDDDTRPLLPTGAVGTPHGGGGPS</sequence>
<feature type="transmembrane region" description="Helical" evidence="8">
    <location>
        <begin position="305"/>
        <end position="329"/>
    </location>
</feature>
<dbReference type="SUPFAM" id="SSF52540">
    <property type="entry name" value="P-loop containing nucleoside triphosphate hydrolases"/>
    <property type="match status" value="1"/>
</dbReference>
<feature type="transmembrane region" description="Helical" evidence="8">
    <location>
        <begin position="186"/>
        <end position="205"/>
    </location>
</feature>
<dbReference type="InterPro" id="IPR036640">
    <property type="entry name" value="ABC1_TM_sf"/>
</dbReference>
<dbReference type="InterPro" id="IPR017871">
    <property type="entry name" value="ABC_transporter-like_CS"/>
</dbReference>
<reference evidence="11 12" key="1">
    <citation type="submission" date="2022-10" db="EMBL/GenBank/DDBJ databases">
        <title>Draft genome sequence of Streptomyces sp. YSPA8.</title>
        <authorList>
            <person name="Moriuchi R."/>
            <person name="Dohra H."/>
            <person name="Yamamura H."/>
            <person name="Kodani S."/>
        </authorList>
    </citation>
    <scope>NUCLEOTIDE SEQUENCE [LARGE SCALE GENOMIC DNA]</scope>
    <source>
        <strain evidence="11 12">YSPA8</strain>
    </source>
</reference>
<dbReference type="InterPro" id="IPR039421">
    <property type="entry name" value="Type_1_exporter"/>
</dbReference>
<dbReference type="Gene3D" id="3.40.50.300">
    <property type="entry name" value="P-loop containing nucleotide triphosphate hydrolases"/>
    <property type="match status" value="1"/>
</dbReference>
<feature type="transmembrane region" description="Helical" evidence="8">
    <location>
        <begin position="271"/>
        <end position="293"/>
    </location>
</feature>
<keyword evidence="3" id="KW-0547">Nucleotide-binding</keyword>
<dbReference type="PROSITE" id="PS50893">
    <property type="entry name" value="ABC_TRANSPORTER_2"/>
    <property type="match status" value="1"/>
</dbReference>
<dbReference type="RefSeq" id="WP_323451489.1">
    <property type="nucleotide sequence ID" value="NZ_BSBI01000021.1"/>
</dbReference>
<evidence type="ECO:0000259" key="10">
    <source>
        <dbReference type="PROSITE" id="PS50929"/>
    </source>
</evidence>
<dbReference type="InterPro" id="IPR003439">
    <property type="entry name" value="ABC_transporter-like_ATP-bd"/>
</dbReference>
<keyword evidence="12" id="KW-1185">Reference proteome</keyword>
<evidence type="ECO:0000313" key="11">
    <source>
        <dbReference type="EMBL" id="GLF99551.1"/>
    </source>
</evidence>
<evidence type="ECO:0000256" key="3">
    <source>
        <dbReference type="ARBA" id="ARBA00022741"/>
    </source>
</evidence>
<evidence type="ECO:0000256" key="8">
    <source>
        <dbReference type="SAM" id="Phobius"/>
    </source>
</evidence>
<dbReference type="InterPro" id="IPR003593">
    <property type="entry name" value="AAA+_ATPase"/>
</dbReference>
<comment type="subcellular location">
    <subcellularLocation>
        <location evidence="1">Cell membrane</location>
        <topology evidence="1">Multi-pass membrane protein</topology>
    </subcellularLocation>
</comment>
<dbReference type="Pfam" id="PF00005">
    <property type="entry name" value="ABC_tran"/>
    <property type="match status" value="1"/>
</dbReference>
<feature type="domain" description="ABC transmembrane type-1" evidence="10">
    <location>
        <begin position="50"/>
        <end position="324"/>
    </location>
</feature>
<evidence type="ECO:0000256" key="5">
    <source>
        <dbReference type="ARBA" id="ARBA00022989"/>
    </source>
</evidence>
<dbReference type="InterPro" id="IPR011527">
    <property type="entry name" value="ABC1_TM_dom"/>
</dbReference>
<evidence type="ECO:0000259" key="9">
    <source>
        <dbReference type="PROSITE" id="PS50893"/>
    </source>
</evidence>
<dbReference type="GO" id="GO:0005524">
    <property type="term" value="F:ATP binding"/>
    <property type="evidence" value="ECO:0007669"/>
    <property type="project" value="UniProtKB-KW"/>
</dbReference>
<evidence type="ECO:0000256" key="2">
    <source>
        <dbReference type="ARBA" id="ARBA00022692"/>
    </source>
</evidence>
<dbReference type="PROSITE" id="PS50929">
    <property type="entry name" value="ABC_TM1F"/>
    <property type="match status" value="1"/>
</dbReference>
<name>A0ABQ5PAF8_9ACTN</name>
<protein>
    <submittedName>
        <fullName evidence="11">ABC transporter ATP-binding protein/permease</fullName>
    </submittedName>
</protein>
<evidence type="ECO:0000313" key="12">
    <source>
        <dbReference type="Proteomes" id="UP001291653"/>
    </source>
</evidence>
<dbReference type="EMBL" id="BSBI01000021">
    <property type="protein sequence ID" value="GLF99551.1"/>
    <property type="molecule type" value="Genomic_DNA"/>
</dbReference>
<feature type="region of interest" description="Disordered" evidence="7">
    <location>
        <begin position="619"/>
        <end position="647"/>
    </location>
</feature>
<organism evidence="11 12">
    <name type="scientific">Streptomyces yaizuensis</name>
    <dbReference type="NCBI Taxonomy" id="2989713"/>
    <lineage>
        <taxon>Bacteria</taxon>
        <taxon>Bacillati</taxon>
        <taxon>Actinomycetota</taxon>
        <taxon>Actinomycetes</taxon>
        <taxon>Kitasatosporales</taxon>
        <taxon>Streptomycetaceae</taxon>
        <taxon>Streptomyces</taxon>
    </lineage>
</organism>
<feature type="transmembrane region" description="Helical" evidence="8">
    <location>
        <begin position="46"/>
        <end position="65"/>
    </location>
</feature>
<dbReference type="Gene3D" id="1.20.1560.10">
    <property type="entry name" value="ABC transporter type 1, transmembrane domain"/>
    <property type="match status" value="1"/>
</dbReference>
<evidence type="ECO:0000256" key="7">
    <source>
        <dbReference type="SAM" id="MobiDB-lite"/>
    </source>
</evidence>
<dbReference type="PANTHER" id="PTHR43394:SF1">
    <property type="entry name" value="ATP-BINDING CASSETTE SUB-FAMILY B MEMBER 10, MITOCHONDRIAL"/>
    <property type="match status" value="1"/>
</dbReference>
<evidence type="ECO:0000256" key="1">
    <source>
        <dbReference type="ARBA" id="ARBA00004651"/>
    </source>
</evidence>
<feature type="domain" description="ABC transporter" evidence="9">
    <location>
        <begin position="366"/>
        <end position="616"/>
    </location>
</feature>
<keyword evidence="4 11" id="KW-0067">ATP-binding</keyword>
<keyword evidence="2 8" id="KW-0812">Transmembrane</keyword>
<feature type="transmembrane region" description="Helical" evidence="8">
    <location>
        <begin position="85"/>
        <end position="104"/>
    </location>
</feature>